<dbReference type="InterPro" id="IPR051542">
    <property type="entry name" value="Hydrogenase_cytochrome"/>
</dbReference>
<dbReference type="PANTHER" id="PTHR30485">
    <property type="entry name" value="NI/FE-HYDROGENASE 1 B-TYPE CYTOCHROME SUBUNIT"/>
    <property type="match status" value="1"/>
</dbReference>
<dbReference type="PANTHER" id="PTHR30485:SF2">
    <property type="entry name" value="BLL0597 PROTEIN"/>
    <property type="match status" value="1"/>
</dbReference>
<evidence type="ECO:0000256" key="3">
    <source>
        <dbReference type="ARBA" id="ARBA00022692"/>
    </source>
</evidence>
<feature type="transmembrane region" description="Helical" evidence="6">
    <location>
        <begin position="137"/>
        <end position="157"/>
    </location>
</feature>
<dbReference type="GO" id="GO:0009055">
    <property type="term" value="F:electron transfer activity"/>
    <property type="evidence" value="ECO:0007669"/>
    <property type="project" value="InterPro"/>
</dbReference>
<sequence>MAMTSTVKVWDRPIRLFHWSLAGSVALCWLTADELQSLHEVAGYAAACLVGLRLALGLAGTRYARFSQFIRSPTRTLLYAGDMLRHKEPRYLGHNPLGAVMVVLLLLMVGGIALTGWMQTTDAYWGVEWVEETHEALAELLLVAIALHLVGVIHVSLRHHENLVLAMITGRKRAPAGGDIL</sequence>
<evidence type="ECO:0000256" key="2">
    <source>
        <dbReference type="ARBA" id="ARBA00022475"/>
    </source>
</evidence>
<dbReference type="Gene3D" id="1.20.950.20">
    <property type="entry name" value="Transmembrane di-heme cytochromes, Chain C"/>
    <property type="match status" value="1"/>
</dbReference>
<dbReference type="GO" id="GO:0022904">
    <property type="term" value="P:respiratory electron transport chain"/>
    <property type="evidence" value="ECO:0007669"/>
    <property type="project" value="InterPro"/>
</dbReference>
<evidence type="ECO:0000256" key="5">
    <source>
        <dbReference type="ARBA" id="ARBA00023136"/>
    </source>
</evidence>
<keyword evidence="4 6" id="KW-1133">Transmembrane helix</keyword>
<evidence type="ECO:0000256" key="1">
    <source>
        <dbReference type="ARBA" id="ARBA00004651"/>
    </source>
</evidence>
<accession>A0A6G1WJF6</accession>
<name>A0A6G1WJF6_9HYPH</name>
<feature type="transmembrane region" description="Helical" evidence="6">
    <location>
        <begin position="42"/>
        <end position="61"/>
    </location>
</feature>
<dbReference type="InterPro" id="IPR011577">
    <property type="entry name" value="Cyt_b561_bac/Ni-Hgenase"/>
</dbReference>
<comment type="subcellular location">
    <subcellularLocation>
        <location evidence="1">Cell membrane</location>
        <topology evidence="1">Multi-pass membrane protein</topology>
    </subcellularLocation>
</comment>
<dbReference type="EMBL" id="WISB01000009">
    <property type="protein sequence ID" value="MQW67886.1"/>
    <property type="molecule type" value="Genomic_DNA"/>
</dbReference>
<keyword evidence="3 6" id="KW-0812">Transmembrane</keyword>
<organism evidence="9">
    <name type="scientific">Sinorhizobium medicae</name>
    <dbReference type="NCBI Taxonomy" id="110321"/>
    <lineage>
        <taxon>Bacteria</taxon>
        <taxon>Pseudomonadati</taxon>
        <taxon>Pseudomonadota</taxon>
        <taxon>Alphaproteobacteria</taxon>
        <taxon>Hyphomicrobiales</taxon>
        <taxon>Rhizobiaceae</taxon>
        <taxon>Sinorhizobium/Ensifer group</taxon>
        <taxon>Sinorhizobium</taxon>
    </lineage>
</organism>
<dbReference type="EMBL" id="WISB01000084">
    <property type="protein sequence ID" value="MQW69826.1"/>
    <property type="molecule type" value="Genomic_DNA"/>
</dbReference>
<dbReference type="AlphaFoldDB" id="A0A6G1WJF6"/>
<evidence type="ECO:0000256" key="6">
    <source>
        <dbReference type="SAM" id="Phobius"/>
    </source>
</evidence>
<feature type="transmembrane region" description="Helical" evidence="6">
    <location>
        <begin position="97"/>
        <end position="117"/>
    </location>
</feature>
<proteinExistence type="predicted"/>
<feature type="domain" description="Cytochrome b561 bacterial/Ni-hydrogenase" evidence="7">
    <location>
        <begin position="9"/>
        <end position="170"/>
    </location>
</feature>
<dbReference type="GO" id="GO:0020037">
    <property type="term" value="F:heme binding"/>
    <property type="evidence" value="ECO:0007669"/>
    <property type="project" value="TreeGrafter"/>
</dbReference>
<evidence type="ECO:0000259" key="7">
    <source>
        <dbReference type="Pfam" id="PF01292"/>
    </source>
</evidence>
<comment type="caution">
    <text evidence="9">The sequence shown here is derived from an EMBL/GenBank/DDBJ whole genome shotgun (WGS) entry which is preliminary data.</text>
</comment>
<evidence type="ECO:0000313" key="9">
    <source>
        <dbReference type="EMBL" id="MQW69826.1"/>
    </source>
</evidence>
<keyword evidence="2" id="KW-1003">Cell membrane</keyword>
<evidence type="ECO:0000256" key="4">
    <source>
        <dbReference type="ARBA" id="ARBA00022989"/>
    </source>
</evidence>
<evidence type="ECO:0000313" key="8">
    <source>
        <dbReference type="EMBL" id="MQW67886.1"/>
    </source>
</evidence>
<dbReference type="Pfam" id="PF01292">
    <property type="entry name" value="Ni_hydr_CYTB"/>
    <property type="match status" value="1"/>
</dbReference>
<dbReference type="SUPFAM" id="SSF81342">
    <property type="entry name" value="Transmembrane di-heme cytochromes"/>
    <property type="match status" value="1"/>
</dbReference>
<reference evidence="9" key="1">
    <citation type="journal article" date="2013" name="Genome Biol.">
        <title>Comparative genomics of the core and accessory genomes of 48 Sinorhizobium strains comprising five genospecies.</title>
        <authorList>
            <person name="Sugawara M."/>
            <person name="Epstein B."/>
            <person name="Badgley B.D."/>
            <person name="Unno T."/>
            <person name="Xu L."/>
            <person name="Reese J."/>
            <person name="Gyaneshwar P."/>
            <person name="Denny R."/>
            <person name="Mudge J."/>
            <person name="Bharti A.K."/>
            <person name="Farmer A.D."/>
            <person name="May G.D."/>
            <person name="Woodward J.E."/>
            <person name="Medigue C."/>
            <person name="Vallenet D."/>
            <person name="Lajus A."/>
            <person name="Rouy Z."/>
            <person name="Martinez-Vaz B."/>
            <person name="Tiffin P."/>
            <person name="Young N.D."/>
            <person name="Sadowsky M.J."/>
        </authorList>
    </citation>
    <scope>NUCLEOTIDE SEQUENCE</scope>
    <source>
        <strain evidence="9">M1</strain>
    </source>
</reference>
<dbReference type="GO" id="GO:0005886">
    <property type="term" value="C:plasma membrane"/>
    <property type="evidence" value="ECO:0007669"/>
    <property type="project" value="UniProtKB-SubCell"/>
</dbReference>
<keyword evidence="5 6" id="KW-0472">Membrane</keyword>
<gene>
    <name evidence="8" type="ORF">GHJ91_01485</name>
    <name evidence="9" type="ORF">GHJ91_11845</name>
</gene>
<dbReference type="InterPro" id="IPR016174">
    <property type="entry name" value="Di-haem_cyt_TM"/>
</dbReference>
<protein>
    <submittedName>
        <fullName evidence="9">Cytochrome B</fullName>
    </submittedName>
</protein>
<dbReference type="RefSeq" id="WP_128171738.1">
    <property type="nucleotide sequence ID" value="NZ_RPJI01000143.1"/>
</dbReference>